<dbReference type="GO" id="GO:0005524">
    <property type="term" value="F:ATP binding"/>
    <property type="evidence" value="ECO:0007669"/>
    <property type="project" value="UniProtKB-UniRule"/>
</dbReference>
<reference evidence="6 7" key="1">
    <citation type="submission" date="2018-11" db="EMBL/GenBank/DDBJ databases">
        <title>Genomic Encyclopedia of Type Strains, Phase IV (KMG-IV): sequencing the most valuable type-strain genomes for metagenomic binning, comparative biology and taxonomic classification.</title>
        <authorList>
            <person name="Goeker M."/>
        </authorList>
    </citation>
    <scope>NUCLEOTIDE SEQUENCE [LARGE SCALE GENOMIC DNA]</scope>
    <source>
        <strain evidence="6 7">DSM 100316</strain>
    </source>
</reference>
<evidence type="ECO:0000313" key="6">
    <source>
        <dbReference type="EMBL" id="ROS05509.1"/>
    </source>
</evidence>
<dbReference type="PROSITE" id="PS50975">
    <property type="entry name" value="ATP_GRASP"/>
    <property type="match status" value="1"/>
</dbReference>
<keyword evidence="3 4" id="KW-0067">ATP-binding</keyword>
<evidence type="ECO:0000256" key="2">
    <source>
        <dbReference type="ARBA" id="ARBA00022741"/>
    </source>
</evidence>
<dbReference type="Gene3D" id="3.30.470.20">
    <property type="entry name" value="ATP-grasp fold, B domain"/>
    <property type="match status" value="1"/>
</dbReference>
<organism evidence="6 7">
    <name type="scientific">Sinobacterium caligoides</name>
    <dbReference type="NCBI Taxonomy" id="933926"/>
    <lineage>
        <taxon>Bacteria</taxon>
        <taxon>Pseudomonadati</taxon>
        <taxon>Pseudomonadota</taxon>
        <taxon>Gammaproteobacteria</taxon>
        <taxon>Cellvibrionales</taxon>
        <taxon>Spongiibacteraceae</taxon>
        <taxon>Sinobacterium</taxon>
    </lineage>
</organism>
<feature type="domain" description="ATP-grasp" evidence="5">
    <location>
        <begin position="113"/>
        <end position="313"/>
    </location>
</feature>
<proteinExistence type="predicted"/>
<dbReference type="AlphaFoldDB" id="A0A3N2E1I1"/>
<evidence type="ECO:0000313" key="7">
    <source>
        <dbReference type="Proteomes" id="UP000275394"/>
    </source>
</evidence>
<evidence type="ECO:0000256" key="4">
    <source>
        <dbReference type="PROSITE-ProRule" id="PRU00409"/>
    </source>
</evidence>
<sequence>MKIILIEPSFFGMGYFTAANKLNIELIVLTNDLSNSDTFGYREHCAEICVVDLNDQDKVFYKVDCLLSRHNVSAVLPGSQLATSIAGIIGERFSLPGLNEQSASLGVNKDFARTAYQKNNVPSAKFTLIDEQTDMANIAEKVPFPMVLKPVASSSSKAVEMIDSSEQLQQRFDALKEVDTSFMGFTNRQLFMVEELLQGDEFSVELALKEGNAFYQSVTEKLKTELPYFVELGHISPAVIDTKLSESLIEVSIAACVALGLSTGVFHVELINTSSGPRIVEVNPRPAGDKIASHLIPLSHNIDLYELHFKMLGEKLPKKPVCDNKVAAVFFMTSGESGKVSKINIPNALAEHRGIVELELYVREGDEVYQPTSSADRIGHFMVKGDSHQVVTDLKNMIEAQIEIVIE</sequence>
<keyword evidence="7" id="KW-1185">Reference proteome</keyword>
<dbReference type="InterPro" id="IPR011761">
    <property type="entry name" value="ATP-grasp"/>
</dbReference>
<dbReference type="Pfam" id="PF13535">
    <property type="entry name" value="ATP-grasp_4"/>
    <property type="match status" value="1"/>
</dbReference>
<dbReference type="Gene3D" id="3.30.1490.20">
    <property type="entry name" value="ATP-grasp fold, A domain"/>
    <property type="match status" value="1"/>
</dbReference>
<dbReference type="OrthoDB" id="9803907at2"/>
<dbReference type="EMBL" id="RKHR01000003">
    <property type="protein sequence ID" value="ROS05509.1"/>
    <property type="molecule type" value="Genomic_DNA"/>
</dbReference>
<dbReference type="GO" id="GO:0046872">
    <property type="term" value="F:metal ion binding"/>
    <property type="evidence" value="ECO:0007669"/>
    <property type="project" value="InterPro"/>
</dbReference>
<evidence type="ECO:0000256" key="1">
    <source>
        <dbReference type="ARBA" id="ARBA00022598"/>
    </source>
</evidence>
<dbReference type="RefSeq" id="WP_123711409.1">
    <property type="nucleotide sequence ID" value="NZ_RKHR01000003.1"/>
</dbReference>
<dbReference type="Pfam" id="PF18603">
    <property type="entry name" value="LAL_C2"/>
    <property type="match status" value="1"/>
</dbReference>
<keyword evidence="1" id="KW-0436">Ligase</keyword>
<gene>
    <name evidence="6" type="ORF">EDC56_1040</name>
</gene>
<dbReference type="GO" id="GO:0016874">
    <property type="term" value="F:ligase activity"/>
    <property type="evidence" value="ECO:0007669"/>
    <property type="project" value="UniProtKB-KW"/>
</dbReference>
<dbReference type="InterPro" id="IPR013815">
    <property type="entry name" value="ATP_grasp_subdomain_1"/>
</dbReference>
<dbReference type="PANTHER" id="PTHR43585">
    <property type="entry name" value="FUMIPYRROLE BIOSYNTHESIS PROTEIN C"/>
    <property type="match status" value="1"/>
</dbReference>
<dbReference type="InterPro" id="IPR052032">
    <property type="entry name" value="ATP-dep_AA_Ligase"/>
</dbReference>
<name>A0A3N2E1I1_9GAMM</name>
<comment type="caution">
    <text evidence="6">The sequence shown here is derived from an EMBL/GenBank/DDBJ whole genome shotgun (WGS) entry which is preliminary data.</text>
</comment>
<dbReference type="InterPro" id="IPR040570">
    <property type="entry name" value="LAL_C2"/>
</dbReference>
<dbReference type="Proteomes" id="UP000275394">
    <property type="component" value="Unassembled WGS sequence"/>
</dbReference>
<accession>A0A3N2E1I1</accession>
<dbReference type="Gene3D" id="3.40.50.20">
    <property type="match status" value="1"/>
</dbReference>
<evidence type="ECO:0000259" key="5">
    <source>
        <dbReference type="PROSITE" id="PS50975"/>
    </source>
</evidence>
<dbReference type="SUPFAM" id="SSF56059">
    <property type="entry name" value="Glutathione synthetase ATP-binding domain-like"/>
    <property type="match status" value="1"/>
</dbReference>
<keyword evidence="2 4" id="KW-0547">Nucleotide-binding</keyword>
<dbReference type="PANTHER" id="PTHR43585:SF2">
    <property type="entry name" value="ATP-GRASP ENZYME FSQD"/>
    <property type="match status" value="1"/>
</dbReference>
<protein>
    <submittedName>
        <fullName evidence="6">Biotin carboxylase</fullName>
    </submittedName>
</protein>
<evidence type="ECO:0000256" key="3">
    <source>
        <dbReference type="ARBA" id="ARBA00022840"/>
    </source>
</evidence>